<dbReference type="Pfam" id="PF23842">
    <property type="entry name" value="Phage_tail_terminator_3"/>
    <property type="match status" value="1"/>
</dbReference>
<dbReference type="RefSeq" id="WP_003127992.1">
    <property type="nucleotide sequence ID" value="NZ_BSAS01000055.1"/>
</dbReference>
<dbReference type="InterPro" id="IPR056950">
    <property type="entry name" value="Phage_tail_terminator_3"/>
</dbReference>
<organism evidence="1 2">
    <name type="scientific">Pseudomonas aeruginosa</name>
    <dbReference type="NCBI Taxonomy" id="287"/>
    <lineage>
        <taxon>Bacteria</taxon>
        <taxon>Pseudomonadati</taxon>
        <taxon>Pseudomonadota</taxon>
        <taxon>Gammaproteobacteria</taxon>
        <taxon>Pseudomonadales</taxon>
        <taxon>Pseudomonadaceae</taxon>
        <taxon>Pseudomonas</taxon>
    </lineage>
</organism>
<gene>
    <name evidence="1" type="ORF">PAERUG_P19_London_7_VIM_2_05_10_04160</name>
</gene>
<accession>A0A0A8RLI9</accession>
<protein>
    <submittedName>
        <fullName evidence="1">Uncharacterized protein</fullName>
    </submittedName>
</protein>
<evidence type="ECO:0000313" key="1">
    <source>
        <dbReference type="EMBL" id="CRP34258.1"/>
    </source>
</evidence>
<name>A0A0A8RLI9_PSEAI</name>
<sequence>MTPYDAFQDWLASILGEGYQYSRGMWVDHPSLDSAFIAAIQQTGGPPTQVDIRRLRFKVILLGPKGVRKHVVDVGNSIETLAQVALGDSVPCGAASVRAIGEPIGPGYTTENRAWYSLDLEVLY</sequence>
<dbReference type="EMBL" id="CVVU01000217">
    <property type="protein sequence ID" value="CRP34258.1"/>
    <property type="molecule type" value="Genomic_DNA"/>
</dbReference>
<dbReference type="AlphaFoldDB" id="A0A0A8RLI9"/>
<dbReference type="Proteomes" id="UP000045039">
    <property type="component" value="Unassembled WGS sequence"/>
</dbReference>
<evidence type="ECO:0000313" key="2">
    <source>
        <dbReference type="Proteomes" id="UP000045039"/>
    </source>
</evidence>
<proteinExistence type="predicted"/>
<reference evidence="2" key="1">
    <citation type="submission" date="2015-06" db="EMBL/GenBank/DDBJ databases">
        <authorList>
            <person name="Radhakrishnan Rajesh"/>
            <person name="Underwood Anthony"/>
            <person name="Al-Shahib Ali"/>
        </authorList>
    </citation>
    <scope>NUCLEOTIDE SEQUENCE [LARGE SCALE GENOMIC DNA]</scope>
    <source>
        <strain evidence="2">P19_London_7_VIM_2_05_10</strain>
    </source>
</reference>
<comment type="caution">
    <text evidence="1">The sequence shown here is derived from an EMBL/GenBank/DDBJ whole genome shotgun (WGS) entry which is preliminary data.</text>
</comment>